<feature type="binding site" evidence="13">
    <location>
        <begin position="220"/>
        <end position="221"/>
    </location>
    <ligand>
        <name>ATP</name>
        <dbReference type="ChEBI" id="CHEBI:30616"/>
    </ligand>
</feature>
<evidence type="ECO:0000256" key="13">
    <source>
        <dbReference type="PIRSR" id="PIRSR000726-1"/>
    </source>
</evidence>
<evidence type="ECO:0000256" key="7">
    <source>
        <dbReference type="ARBA" id="ARBA00022741"/>
    </source>
</evidence>
<dbReference type="SUPFAM" id="SSF53633">
    <property type="entry name" value="Carbamate kinase-like"/>
    <property type="match status" value="1"/>
</dbReference>
<feature type="coiled-coil region" evidence="16">
    <location>
        <begin position="62"/>
        <end position="110"/>
    </location>
</feature>
<organism evidence="18 19">
    <name type="scientific">Brevibacillus parabrevis</name>
    <dbReference type="NCBI Taxonomy" id="54914"/>
    <lineage>
        <taxon>Bacteria</taxon>
        <taxon>Bacillati</taxon>
        <taxon>Bacillota</taxon>
        <taxon>Bacilli</taxon>
        <taxon>Bacillales</taxon>
        <taxon>Paenibacillaceae</taxon>
        <taxon>Brevibacillus</taxon>
    </lineage>
</organism>
<dbReference type="SUPFAM" id="SSF55021">
    <property type="entry name" value="ACT-like"/>
    <property type="match status" value="2"/>
</dbReference>
<dbReference type="EC" id="2.7.2.4" evidence="14"/>
<dbReference type="UniPathway" id="UPA00050">
    <property type="reaction ID" value="UER00461"/>
</dbReference>
<dbReference type="UniPathway" id="UPA00051">
    <property type="reaction ID" value="UER00462"/>
</dbReference>
<comment type="function">
    <text evidence="1">Catalyzes the phosphorylation of the beta-carboxyl group of aspartic acid with ATP to yield 4-phospho-L-aspartate, which is involved in the branched biosynthetic pathway leading to the biosynthesis of amino acids threonine, isoleucine and methionine.</text>
</comment>
<evidence type="ECO:0000256" key="12">
    <source>
        <dbReference type="ARBA" id="ARBA00047872"/>
    </source>
</evidence>
<keyword evidence="7 13" id="KW-0547">Nucleotide-binding</keyword>
<feature type="binding site" evidence="13">
    <location>
        <position position="121"/>
    </location>
    <ligand>
        <name>substrate</name>
    </ligand>
</feature>
<protein>
    <recommendedName>
        <fullName evidence="14">Aspartokinase</fullName>
        <ecNumber evidence="14">2.7.2.4</ecNumber>
    </recommendedName>
</protein>
<dbReference type="FunFam" id="3.40.1160.10:FF:000027">
    <property type="entry name" value="Aspartokinase"/>
    <property type="match status" value="1"/>
</dbReference>
<dbReference type="InterPro" id="IPR001341">
    <property type="entry name" value="Asp_kinase"/>
</dbReference>
<feature type="binding site" evidence="13">
    <location>
        <begin position="5"/>
        <end position="8"/>
    </location>
    <ligand>
        <name>ATP</name>
        <dbReference type="ChEBI" id="CHEBI:30616"/>
    </ligand>
</feature>
<dbReference type="PROSITE" id="PS00324">
    <property type="entry name" value="ASPARTOKINASE"/>
    <property type="match status" value="1"/>
</dbReference>
<dbReference type="PIRSF" id="PIRSF000726">
    <property type="entry name" value="Asp_kin"/>
    <property type="match status" value="1"/>
</dbReference>
<dbReference type="RefSeq" id="WP_122964470.1">
    <property type="nucleotide sequence ID" value="NZ_BJMH01000008.1"/>
</dbReference>
<gene>
    <name evidence="18" type="primary">yclM</name>
    <name evidence="18" type="ORF">BPA01_22190</name>
</gene>
<dbReference type="PROSITE" id="PS51671">
    <property type="entry name" value="ACT"/>
    <property type="match status" value="1"/>
</dbReference>
<dbReference type="GO" id="GO:0009090">
    <property type="term" value="P:homoserine biosynthetic process"/>
    <property type="evidence" value="ECO:0007669"/>
    <property type="project" value="TreeGrafter"/>
</dbReference>
<evidence type="ECO:0000256" key="1">
    <source>
        <dbReference type="ARBA" id="ARBA00003121"/>
    </source>
</evidence>
<comment type="pathway">
    <text evidence="3 15">Amino-acid biosynthesis; L-methionine biosynthesis via de novo pathway; L-homoserine from L-aspartate: step 1/3.</text>
</comment>
<dbReference type="Pfam" id="PF00696">
    <property type="entry name" value="AA_kinase"/>
    <property type="match status" value="1"/>
</dbReference>
<dbReference type="InterPro" id="IPR042199">
    <property type="entry name" value="AsparK_Bifunc_asparK/hSer_DH"/>
</dbReference>
<dbReference type="InterPro" id="IPR018042">
    <property type="entry name" value="Aspartate_kinase_CS"/>
</dbReference>
<comment type="similarity">
    <text evidence="5 14">Belongs to the aspartokinase family.</text>
</comment>
<evidence type="ECO:0000256" key="3">
    <source>
        <dbReference type="ARBA" id="ARBA00004986"/>
    </source>
</evidence>
<keyword evidence="9 13" id="KW-0067">ATP-binding</keyword>
<dbReference type="AlphaFoldDB" id="A0A4Y3PNF9"/>
<dbReference type="UniPathway" id="UPA00034">
    <property type="reaction ID" value="UER00015"/>
</dbReference>
<evidence type="ECO:0000313" key="19">
    <source>
        <dbReference type="Proteomes" id="UP000316882"/>
    </source>
</evidence>
<evidence type="ECO:0000256" key="11">
    <source>
        <dbReference type="ARBA" id="ARBA00023154"/>
    </source>
</evidence>
<comment type="pathway">
    <text evidence="2 15">Amino-acid biosynthesis; L-lysine biosynthesis via DAP pathway; (S)-tetrahydrodipicolinate from L-aspartate: step 1/4.</text>
</comment>
<evidence type="ECO:0000256" key="14">
    <source>
        <dbReference type="RuleBase" id="RU003448"/>
    </source>
</evidence>
<dbReference type="InterPro" id="IPR035804">
    <property type="entry name" value="AKIII_YclM_N"/>
</dbReference>
<evidence type="ECO:0000256" key="10">
    <source>
        <dbReference type="ARBA" id="ARBA00022915"/>
    </source>
</evidence>
<keyword evidence="19" id="KW-1185">Reference proteome</keyword>
<dbReference type="GO" id="GO:0005829">
    <property type="term" value="C:cytosol"/>
    <property type="evidence" value="ECO:0007669"/>
    <property type="project" value="TreeGrafter"/>
</dbReference>
<evidence type="ECO:0000256" key="9">
    <source>
        <dbReference type="ARBA" id="ARBA00022840"/>
    </source>
</evidence>
<dbReference type="GO" id="GO:0009089">
    <property type="term" value="P:lysine biosynthetic process via diaminopimelate"/>
    <property type="evidence" value="ECO:0007669"/>
    <property type="project" value="UniProtKB-UniPathway"/>
</dbReference>
<keyword evidence="8 14" id="KW-0418">Kinase</keyword>
<dbReference type="EMBL" id="BJMH01000008">
    <property type="protein sequence ID" value="GEB32639.1"/>
    <property type="molecule type" value="Genomic_DNA"/>
</dbReference>
<dbReference type="NCBIfam" id="NF006540">
    <property type="entry name" value="PRK09034.1"/>
    <property type="match status" value="1"/>
</dbReference>
<dbReference type="InterPro" id="IPR036393">
    <property type="entry name" value="AceGlu_kinase-like_sf"/>
</dbReference>
<evidence type="ECO:0000256" key="6">
    <source>
        <dbReference type="ARBA" id="ARBA00022679"/>
    </source>
</evidence>
<dbReference type="Gene3D" id="3.30.2130.10">
    <property type="entry name" value="VC0802-like"/>
    <property type="match status" value="1"/>
</dbReference>
<dbReference type="Proteomes" id="UP000316882">
    <property type="component" value="Unassembled WGS sequence"/>
</dbReference>
<dbReference type="InterPro" id="IPR005260">
    <property type="entry name" value="Asp_kin_monofn"/>
</dbReference>
<name>A0A4Y3PNF9_BREPA</name>
<dbReference type="InterPro" id="IPR001048">
    <property type="entry name" value="Asp/Glu/Uridylate_kinase"/>
</dbReference>
<accession>A0A4Y3PNF9</accession>
<evidence type="ECO:0000313" key="18">
    <source>
        <dbReference type="EMBL" id="GEB32639.1"/>
    </source>
</evidence>
<dbReference type="GO" id="GO:0005524">
    <property type="term" value="F:ATP binding"/>
    <property type="evidence" value="ECO:0007669"/>
    <property type="project" value="UniProtKB-KW"/>
</dbReference>
<dbReference type="PANTHER" id="PTHR21499">
    <property type="entry name" value="ASPARTATE KINASE"/>
    <property type="match status" value="1"/>
</dbReference>
<sequence>MKVAKFGGTSLANAEQIKKVCSIVMADRDRRLVVVSAPGKRHKEDTKVTDLLISCANRFLQQQQAEEEKQAVFARYEEIIAELGLGEAVAEQIKSELDDVLSNRQGLSAERFMDAAKAAGEDTCAKIVAHYLRSLGEEASYVNPQDAGMLVSDEAGNAHVLPEAYAKLASLRERSGITVFPGFFGYAKSGELVTFSRGGSDITGSILAAAVTAEVYENFTDVDSVYVVNPNLIANPKEVKEITYREMRELSYSGFSVFHEEALIPAYEADIPVCIKNTNNPSAPGTMIVAERPFATNRVSGIASDSGFCSIYVSKYLMNKEIGFGRKLLQIFEEEGISYEHTPSGIDNISVILREKDLTEEKEKRIIERMFRELGADDVAVQHSLALVMIVGEGMRQSVGTTARATTALAAAKVNLEMINQGSSEVSMMFGVKAAEADRAVIALYQEFFGDEGETAAELLAASSAASVTV</sequence>
<dbReference type="InterPro" id="IPR054352">
    <property type="entry name" value="ACT_Aspartokinase"/>
</dbReference>
<comment type="pathway">
    <text evidence="4 15">Amino-acid biosynthesis; L-threonine biosynthesis; L-threonine from L-aspartate: step 1/5.</text>
</comment>
<evidence type="ECO:0000256" key="2">
    <source>
        <dbReference type="ARBA" id="ARBA00004766"/>
    </source>
</evidence>
<keyword evidence="15" id="KW-0028">Amino-acid biosynthesis</keyword>
<feature type="binding site" evidence="13">
    <location>
        <position position="49"/>
    </location>
    <ligand>
        <name>substrate</name>
    </ligand>
</feature>
<reference evidence="18 19" key="1">
    <citation type="submission" date="2019-06" db="EMBL/GenBank/DDBJ databases">
        <title>Whole genome shotgun sequence of Brevibacillus parabrevis NBRC 12334.</title>
        <authorList>
            <person name="Hosoyama A."/>
            <person name="Uohara A."/>
            <person name="Ohji S."/>
            <person name="Ichikawa N."/>
        </authorList>
    </citation>
    <scope>NUCLEOTIDE SEQUENCE [LARGE SCALE GENOMIC DNA]</scope>
    <source>
        <strain evidence="18 19">NBRC 12334</strain>
    </source>
</reference>
<dbReference type="CDD" id="cd04245">
    <property type="entry name" value="AAK_AKiii-YclM-BS"/>
    <property type="match status" value="1"/>
</dbReference>
<dbReference type="GO" id="GO:0004072">
    <property type="term" value="F:aspartate kinase activity"/>
    <property type="evidence" value="ECO:0007669"/>
    <property type="project" value="UniProtKB-EC"/>
</dbReference>
<evidence type="ECO:0000256" key="4">
    <source>
        <dbReference type="ARBA" id="ARBA00005139"/>
    </source>
</evidence>
<dbReference type="CDD" id="cd04911">
    <property type="entry name" value="ACT_AKiii-YclM-BS_1"/>
    <property type="match status" value="1"/>
</dbReference>
<dbReference type="NCBIfam" id="TIGR00657">
    <property type="entry name" value="asp_kinases"/>
    <property type="match status" value="1"/>
</dbReference>
<dbReference type="Gene3D" id="3.40.1160.10">
    <property type="entry name" value="Acetylglutamate kinase-like"/>
    <property type="match status" value="1"/>
</dbReference>
<comment type="catalytic activity">
    <reaction evidence="12 14">
        <text>L-aspartate + ATP = 4-phospho-L-aspartate + ADP</text>
        <dbReference type="Rhea" id="RHEA:23776"/>
        <dbReference type="ChEBI" id="CHEBI:29991"/>
        <dbReference type="ChEBI" id="CHEBI:30616"/>
        <dbReference type="ChEBI" id="CHEBI:57535"/>
        <dbReference type="ChEBI" id="CHEBI:456216"/>
        <dbReference type="EC" id="2.7.2.4"/>
    </reaction>
</comment>
<keyword evidence="16" id="KW-0175">Coiled coil</keyword>
<comment type="caution">
    <text evidence="18">The sequence shown here is derived from an EMBL/GenBank/DDBJ whole genome shotgun (WGS) entry which is preliminary data.</text>
</comment>
<feature type="binding site" evidence="13">
    <location>
        <position position="226"/>
    </location>
    <ligand>
        <name>ATP</name>
        <dbReference type="ChEBI" id="CHEBI:30616"/>
    </ligand>
</feature>
<keyword evidence="10" id="KW-0220">Diaminopimelate biosynthesis</keyword>
<dbReference type="GO" id="GO:0009088">
    <property type="term" value="P:threonine biosynthetic process"/>
    <property type="evidence" value="ECO:0007669"/>
    <property type="project" value="UniProtKB-UniPathway"/>
</dbReference>
<dbReference type="InterPro" id="IPR002912">
    <property type="entry name" value="ACT_dom"/>
</dbReference>
<dbReference type="FunFam" id="3.30.2130.10:FF:000001">
    <property type="entry name" value="Bifunctional aspartokinase/homoserine dehydrogenase"/>
    <property type="match status" value="1"/>
</dbReference>
<keyword evidence="6 14" id="KW-0808">Transferase</keyword>
<keyword evidence="11" id="KW-0457">Lysine biosynthesis</keyword>
<evidence type="ECO:0000256" key="8">
    <source>
        <dbReference type="ARBA" id="ARBA00022777"/>
    </source>
</evidence>
<dbReference type="InterPro" id="IPR045865">
    <property type="entry name" value="ACT-like_dom_sf"/>
</dbReference>
<evidence type="ECO:0000256" key="16">
    <source>
        <dbReference type="SAM" id="Coils"/>
    </source>
</evidence>
<dbReference type="Pfam" id="PF22468">
    <property type="entry name" value="ACT_9"/>
    <property type="match status" value="1"/>
</dbReference>
<proteinExistence type="inferred from homology"/>
<evidence type="ECO:0000256" key="15">
    <source>
        <dbReference type="RuleBase" id="RU004249"/>
    </source>
</evidence>
<evidence type="ECO:0000259" key="17">
    <source>
        <dbReference type="PROSITE" id="PS51671"/>
    </source>
</evidence>
<feature type="domain" description="ACT" evidence="17">
    <location>
        <begin position="390"/>
        <end position="464"/>
    </location>
</feature>
<dbReference type="Gene3D" id="1.20.120.1320">
    <property type="entry name" value="Aspartokinase, catalytic domain"/>
    <property type="match status" value="1"/>
</dbReference>
<dbReference type="PANTHER" id="PTHR21499:SF67">
    <property type="entry name" value="ASPARTOKINASE 3"/>
    <property type="match status" value="1"/>
</dbReference>
<evidence type="ECO:0000256" key="5">
    <source>
        <dbReference type="ARBA" id="ARBA00010122"/>
    </source>
</evidence>
<dbReference type="STRING" id="54914.AV540_07205"/>
<dbReference type="GO" id="GO:0019877">
    <property type="term" value="P:diaminopimelate biosynthetic process"/>
    <property type="evidence" value="ECO:0007669"/>
    <property type="project" value="UniProtKB-KW"/>
</dbReference>